<dbReference type="RefSeq" id="WP_203222874.1">
    <property type="nucleotide sequence ID" value="NZ_JAETXL010000006.1"/>
</dbReference>
<name>A0ABS1UPY6_9ACTN</name>
<protein>
    <submittedName>
        <fullName evidence="1">Uncharacterized protein</fullName>
    </submittedName>
</protein>
<organism evidence="1 2">
    <name type="scientific">Micromonospora fiedleri</name>
    <dbReference type="NCBI Taxonomy" id="1157498"/>
    <lineage>
        <taxon>Bacteria</taxon>
        <taxon>Bacillati</taxon>
        <taxon>Actinomycetota</taxon>
        <taxon>Actinomycetes</taxon>
        <taxon>Micromonosporales</taxon>
        <taxon>Micromonosporaceae</taxon>
        <taxon>Micromonospora</taxon>
    </lineage>
</organism>
<evidence type="ECO:0000313" key="2">
    <source>
        <dbReference type="Proteomes" id="UP000661193"/>
    </source>
</evidence>
<sequence>MADAQHDDIDQQAIKAARETLATCAPRLDRYRAALDSGTDPTIVSRWIADVQAEQVTAEATLRRLTGRRTMTPDEIHHMVKALGDMAAVLREADPADKTLIYRELGLTLTYRPTARTVSAQANPSGSCTKLCPRGNTNQNPTGSDAVDVDPVGLAADRWRCSTLDTYVVEAVWSAAFSASMEFWSCSPLVCLCA</sequence>
<dbReference type="EMBL" id="JAETXL010000006">
    <property type="protein sequence ID" value="MBL6278401.1"/>
    <property type="molecule type" value="Genomic_DNA"/>
</dbReference>
<proteinExistence type="predicted"/>
<dbReference type="Proteomes" id="UP000661193">
    <property type="component" value="Unassembled WGS sequence"/>
</dbReference>
<keyword evidence="2" id="KW-1185">Reference proteome</keyword>
<evidence type="ECO:0000313" key="1">
    <source>
        <dbReference type="EMBL" id="MBL6278401.1"/>
    </source>
</evidence>
<accession>A0ABS1UPY6</accession>
<gene>
    <name evidence="1" type="ORF">JMF97_19765</name>
</gene>
<reference evidence="1 2" key="1">
    <citation type="submission" date="2021-01" db="EMBL/GenBank/DDBJ databases">
        <title>Genome sequencing of Micromonospora fiedleri MG-37.</title>
        <authorList>
            <person name="Moreland P.E.J."/>
            <person name="Stach J.E.M."/>
        </authorList>
    </citation>
    <scope>NUCLEOTIDE SEQUENCE [LARGE SCALE GENOMIC DNA]</scope>
    <source>
        <strain evidence="1 2">MG-37</strain>
    </source>
</reference>
<comment type="caution">
    <text evidence="1">The sequence shown here is derived from an EMBL/GenBank/DDBJ whole genome shotgun (WGS) entry which is preliminary data.</text>
</comment>